<proteinExistence type="predicted"/>
<dbReference type="AlphaFoldDB" id="A0A4C1UCH5"/>
<gene>
    <name evidence="2" type="ORF">EVAR_86202_1</name>
</gene>
<reference evidence="2 3" key="1">
    <citation type="journal article" date="2019" name="Commun. Biol.">
        <title>The bagworm genome reveals a unique fibroin gene that provides high tensile strength.</title>
        <authorList>
            <person name="Kono N."/>
            <person name="Nakamura H."/>
            <person name="Ohtoshi R."/>
            <person name="Tomita M."/>
            <person name="Numata K."/>
            <person name="Arakawa K."/>
        </authorList>
    </citation>
    <scope>NUCLEOTIDE SEQUENCE [LARGE SCALE GENOMIC DNA]</scope>
</reference>
<evidence type="ECO:0000313" key="2">
    <source>
        <dbReference type="EMBL" id="GBP23827.1"/>
    </source>
</evidence>
<accession>A0A4C1UCH5</accession>
<evidence type="ECO:0000256" key="1">
    <source>
        <dbReference type="SAM" id="MobiDB-lite"/>
    </source>
</evidence>
<evidence type="ECO:0000313" key="3">
    <source>
        <dbReference type="Proteomes" id="UP000299102"/>
    </source>
</evidence>
<feature type="region of interest" description="Disordered" evidence="1">
    <location>
        <begin position="127"/>
        <end position="159"/>
    </location>
</feature>
<dbReference type="EMBL" id="BGZK01000154">
    <property type="protein sequence ID" value="GBP23827.1"/>
    <property type="molecule type" value="Genomic_DNA"/>
</dbReference>
<sequence>MCVDRRPLHRDFDLKLIEFRLTSDEFTHHASAAAAEGPAVQASMASRIRTCTQDGTRSMDKYILAFLRSPPRNLTSMGGLFTTVCRTGYNEPNGNTHKMISLSTTAIRNKISTGARYVTTSSCGQSGAGAGPGLGNGEHYPAPDSRDADAGPRASRRGSGGGAYQILYSLNSIYPELRVDAARRVGGGFDRPAVAVVYISSVRSVYRYDL</sequence>
<keyword evidence="3" id="KW-1185">Reference proteome</keyword>
<comment type="caution">
    <text evidence="2">The sequence shown here is derived from an EMBL/GenBank/DDBJ whole genome shotgun (WGS) entry which is preliminary data.</text>
</comment>
<name>A0A4C1UCH5_EUMVA</name>
<feature type="compositionally biased region" description="Gly residues" evidence="1">
    <location>
        <begin position="127"/>
        <end position="136"/>
    </location>
</feature>
<organism evidence="2 3">
    <name type="scientific">Eumeta variegata</name>
    <name type="common">Bagworm moth</name>
    <name type="synonym">Eumeta japonica</name>
    <dbReference type="NCBI Taxonomy" id="151549"/>
    <lineage>
        <taxon>Eukaryota</taxon>
        <taxon>Metazoa</taxon>
        <taxon>Ecdysozoa</taxon>
        <taxon>Arthropoda</taxon>
        <taxon>Hexapoda</taxon>
        <taxon>Insecta</taxon>
        <taxon>Pterygota</taxon>
        <taxon>Neoptera</taxon>
        <taxon>Endopterygota</taxon>
        <taxon>Lepidoptera</taxon>
        <taxon>Glossata</taxon>
        <taxon>Ditrysia</taxon>
        <taxon>Tineoidea</taxon>
        <taxon>Psychidae</taxon>
        <taxon>Oiketicinae</taxon>
        <taxon>Eumeta</taxon>
    </lineage>
</organism>
<protein>
    <submittedName>
        <fullName evidence="2">Uncharacterized protein</fullName>
    </submittedName>
</protein>
<dbReference type="Proteomes" id="UP000299102">
    <property type="component" value="Unassembled WGS sequence"/>
</dbReference>